<sequence>MAGKVFVITSGKGGVGKSTNTANIGTGLAMNGRKVCVVDADIGLRNLDMVLGLENRIVYDLVNVIERKCKISQALIRDKRHKNLFLLPAAQTRSKEAVSSEQMLELTEKLRKVFDYVLIDCPAGIEVGFRNAVIGADVALLITTPEVSAVRDVDRVIGLLEASGKRNPKLIINRVNPELVKKGDMLDTDTILQILGADLIGVVPEDENMVAYTNRGEPAILSANKSIAGRAFKNIVRRIEGEEVEFLPLEANRGFLKGLKRLVRLG</sequence>
<evidence type="ECO:0000313" key="13">
    <source>
        <dbReference type="Proteomes" id="UP000230821"/>
    </source>
</evidence>
<comment type="caution">
    <text evidence="12">The sequence shown here is derived from an EMBL/GenBank/DDBJ whole genome shotgun (WGS) entry which is preliminary data.</text>
</comment>
<evidence type="ECO:0000256" key="9">
    <source>
        <dbReference type="ARBA" id="ARBA00032845"/>
    </source>
</evidence>
<dbReference type="GO" id="GO:0000917">
    <property type="term" value="P:division septum assembly"/>
    <property type="evidence" value="ECO:0007669"/>
    <property type="project" value="UniProtKB-KW"/>
</dbReference>
<dbReference type="FunFam" id="3.40.50.300:FF:000068">
    <property type="entry name" value="Site-determining protein"/>
    <property type="match status" value="1"/>
</dbReference>
<dbReference type="EMBL" id="PDSK01000064">
    <property type="protein sequence ID" value="PIE35076.1"/>
    <property type="molecule type" value="Genomic_DNA"/>
</dbReference>
<feature type="domain" description="AAA" evidence="11">
    <location>
        <begin position="4"/>
        <end position="165"/>
    </location>
</feature>
<keyword evidence="3" id="KW-0132">Cell division</keyword>
<keyword evidence="6" id="KW-0717">Septation</keyword>
<keyword evidence="5 10" id="KW-0067">ATP-binding</keyword>
<evidence type="ECO:0000256" key="2">
    <source>
        <dbReference type="ARBA" id="ARBA00016887"/>
    </source>
</evidence>
<dbReference type="Pfam" id="PF13614">
    <property type="entry name" value="AAA_31"/>
    <property type="match status" value="1"/>
</dbReference>
<dbReference type="AlphaFoldDB" id="A0A2G6KHD2"/>
<dbReference type="Gene3D" id="3.40.50.300">
    <property type="entry name" value="P-loop containing nucleotide triphosphate hydrolases"/>
    <property type="match status" value="1"/>
</dbReference>
<feature type="binding site" evidence="10">
    <location>
        <begin position="12"/>
        <end position="19"/>
    </location>
    <ligand>
        <name>ATP</name>
        <dbReference type="ChEBI" id="CHEBI:30616"/>
    </ligand>
</feature>
<protein>
    <recommendedName>
        <fullName evidence="2">Septum site-determining protein MinD</fullName>
    </recommendedName>
    <alternativeName>
        <fullName evidence="9">Cell division inhibitor MinD</fullName>
    </alternativeName>
</protein>
<evidence type="ECO:0000256" key="7">
    <source>
        <dbReference type="ARBA" id="ARBA00023306"/>
    </source>
</evidence>
<comment type="function">
    <text evidence="8">ATPase required for the correct placement of the division site. Cell division inhibitors MinC and MinD act in concert to form an inhibitor capable of blocking formation of the polar Z ring septums. Rapidly oscillates between the poles of the cell to destabilize FtsZ filaments that have formed before they mature into polar Z rings.</text>
</comment>
<dbReference type="InterPro" id="IPR050625">
    <property type="entry name" value="ParA/MinD_ATPase"/>
</dbReference>
<proteinExistence type="inferred from homology"/>
<evidence type="ECO:0000256" key="3">
    <source>
        <dbReference type="ARBA" id="ARBA00022618"/>
    </source>
</evidence>
<dbReference type="InterPro" id="IPR025501">
    <property type="entry name" value="MinD_FleN"/>
</dbReference>
<keyword evidence="4 10" id="KW-0547">Nucleotide-binding</keyword>
<evidence type="ECO:0000256" key="1">
    <source>
        <dbReference type="ARBA" id="ARBA00010257"/>
    </source>
</evidence>
<dbReference type="Proteomes" id="UP000230821">
    <property type="component" value="Unassembled WGS sequence"/>
</dbReference>
<evidence type="ECO:0000256" key="5">
    <source>
        <dbReference type="ARBA" id="ARBA00022840"/>
    </source>
</evidence>
<comment type="similarity">
    <text evidence="1">Belongs to the ParA family. MinD subfamily.</text>
</comment>
<gene>
    <name evidence="12" type="primary">minD</name>
    <name evidence="12" type="ORF">CSA56_05575</name>
</gene>
<evidence type="ECO:0000259" key="11">
    <source>
        <dbReference type="Pfam" id="PF13614"/>
    </source>
</evidence>
<dbReference type="PANTHER" id="PTHR43384">
    <property type="entry name" value="SEPTUM SITE-DETERMINING PROTEIN MIND HOMOLOG, CHLOROPLASTIC-RELATED"/>
    <property type="match status" value="1"/>
</dbReference>
<keyword evidence="7" id="KW-0131">Cell cycle</keyword>
<organism evidence="12 13">
    <name type="scientific">candidate division KSB3 bacterium</name>
    <dbReference type="NCBI Taxonomy" id="2044937"/>
    <lineage>
        <taxon>Bacteria</taxon>
        <taxon>candidate division KSB3</taxon>
    </lineage>
</organism>
<evidence type="ECO:0000256" key="10">
    <source>
        <dbReference type="PIRSR" id="PIRSR003092-1"/>
    </source>
</evidence>
<dbReference type="InterPro" id="IPR027417">
    <property type="entry name" value="P-loop_NTPase"/>
</dbReference>
<dbReference type="InterPro" id="IPR010223">
    <property type="entry name" value="MinD"/>
</dbReference>
<evidence type="ECO:0000256" key="6">
    <source>
        <dbReference type="ARBA" id="ARBA00023210"/>
    </source>
</evidence>
<evidence type="ECO:0000256" key="8">
    <source>
        <dbReference type="ARBA" id="ARBA00025436"/>
    </source>
</evidence>
<dbReference type="GO" id="GO:0051782">
    <property type="term" value="P:negative regulation of cell division"/>
    <property type="evidence" value="ECO:0007669"/>
    <property type="project" value="TreeGrafter"/>
</dbReference>
<dbReference type="PANTHER" id="PTHR43384:SF6">
    <property type="entry name" value="SEPTUM SITE-DETERMINING PROTEIN MIND HOMOLOG, CHLOROPLASTIC"/>
    <property type="match status" value="1"/>
</dbReference>
<dbReference type="SUPFAM" id="SSF52540">
    <property type="entry name" value="P-loop containing nucleoside triphosphate hydrolases"/>
    <property type="match status" value="1"/>
</dbReference>
<dbReference type="GO" id="GO:0009898">
    <property type="term" value="C:cytoplasmic side of plasma membrane"/>
    <property type="evidence" value="ECO:0007669"/>
    <property type="project" value="TreeGrafter"/>
</dbReference>
<dbReference type="GO" id="GO:0016887">
    <property type="term" value="F:ATP hydrolysis activity"/>
    <property type="evidence" value="ECO:0007669"/>
    <property type="project" value="InterPro"/>
</dbReference>
<dbReference type="NCBIfam" id="TIGR01968">
    <property type="entry name" value="minD_bact"/>
    <property type="match status" value="1"/>
</dbReference>
<evidence type="ECO:0000313" key="12">
    <source>
        <dbReference type="EMBL" id="PIE35076.1"/>
    </source>
</evidence>
<dbReference type="InterPro" id="IPR025669">
    <property type="entry name" value="AAA_dom"/>
</dbReference>
<evidence type="ECO:0000256" key="4">
    <source>
        <dbReference type="ARBA" id="ARBA00022741"/>
    </source>
</evidence>
<reference evidence="12 13" key="1">
    <citation type="submission" date="2017-10" db="EMBL/GenBank/DDBJ databases">
        <title>Novel microbial diversity and functional potential in the marine mammal oral microbiome.</title>
        <authorList>
            <person name="Dudek N.K."/>
            <person name="Sun C.L."/>
            <person name="Burstein D."/>
            <person name="Kantor R.S."/>
            <person name="Aliaga Goltsman D.S."/>
            <person name="Bik E.M."/>
            <person name="Thomas B.C."/>
            <person name="Banfield J.F."/>
            <person name="Relman D.A."/>
        </authorList>
    </citation>
    <scope>NUCLEOTIDE SEQUENCE [LARGE SCALE GENOMIC DNA]</scope>
    <source>
        <strain evidence="12">DOLJORAL78_47_16</strain>
    </source>
</reference>
<accession>A0A2G6KHD2</accession>
<dbReference type="CDD" id="cd02036">
    <property type="entry name" value="MinD"/>
    <property type="match status" value="1"/>
</dbReference>
<dbReference type="GO" id="GO:0005524">
    <property type="term" value="F:ATP binding"/>
    <property type="evidence" value="ECO:0007669"/>
    <property type="project" value="UniProtKB-KW"/>
</dbReference>
<name>A0A2G6KHD2_9BACT</name>
<dbReference type="PIRSF" id="PIRSF003092">
    <property type="entry name" value="MinD"/>
    <property type="match status" value="1"/>
</dbReference>
<dbReference type="GO" id="GO:0005829">
    <property type="term" value="C:cytosol"/>
    <property type="evidence" value="ECO:0007669"/>
    <property type="project" value="TreeGrafter"/>
</dbReference>